<keyword evidence="3" id="KW-1185">Reference proteome</keyword>
<dbReference type="RefSeq" id="WP_137246656.1">
    <property type="nucleotide sequence ID" value="NZ_SZQA01000006.1"/>
</dbReference>
<feature type="compositionally biased region" description="Low complexity" evidence="1">
    <location>
        <begin position="11"/>
        <end position="23"/>
    </location>
</feature>
<feature type="region of interest" description="Disordered" evidence="1">
    <location>
        <begin position="1"/>
        <end position="126"/>
    </location>
</feature>
<accession>A0A4U3MJA5</accession>
<comment type="caution">
    <text evidence="2">The sequence shown here is derived from an EMBL/GenBank/DDBJ whole genome shotgun (WGS) entry which is preliminary data.</text>
</comment>
<dbReference type="AlphaFoldDB" id="A0A4U3MJA5"/>
<feature type="compositionally biased region" description="Polar residues" evidence="1">
    <location>
        <begin position="114"/>
        <end position="123"/>
    </location>
</feature>
<gene>
    <name evidence="2" type="ORF">FDA94_09430</name>
</gene>
<feature type="compositionally biased region" description="Basic residues" evidence="1">
    <location>
        <begin position="1"/>
        <end position="10"/>
    </location>
</feature>
<evidence type="ECO:0000256" key="1">
    <source>
        <dbReference type="SAM" id="MobiDB-lite"/>
    </source>
</evidence>
<name>A0A4U3MJA5_9ACTN</name>
<dbReference type="EMBL" id="SZQA01000006">
    <property type="protein sequence ID" value="TKK89598.1"/>
    <property type="molecule type" value="Genomic_DNA"/>
</dbReference>
<protein>
    <submittedName>
        <fullName evidence="2">Uncharacterized protein</fullName>
    </submittedName>
</protein>
<feature type="compositionally biased region" description="Basic and acidic residues" evidence="1">
    <location>
        <begin position="80"/>
        <end position="92"/>
    </location>
</feature>
<dbReference type="OrthoDB" id="3534725at2"/>
<proteinExistence type="predicted"/>
<dbReference type="Proteomes" id="UP000308705">
    <property type="component" value="Unassembled WGS sequence"/>
</dbReference>
<evidence type="ECO:0000313" key="3">
    <source>
        <dbReference type="Proteomes" id="UP000308705"/>
    </source>
</evidence>
<reference evidence="2 3" key="1">
    <citation type="submission" date="2019-04" db="EMBL/GenBank/DDBJ databases">
        <title>Herbidospora sp. NEAU-GS14.nov., a novel actinomycete isolated from soil.</title>
        <authorList>
            <person name="Han L."/>
        </authorList>
    </citation>
    <scope>NUCLEOTIDE SEQUENCE [LARGE SCALE GENOMIC DNA]</scope>
    <source>
        <strain evidence="2 3">NEAU-GS14</strain>
    </source>
</reference>
<feature type="compositionally biased region" description="Low complexity" evidence="1">
    <location>
        <begin position="49"/>
        <end position="79"/>
    </location>
</feature>
<organism evidence="2 3">
    <name type="scientific">Herbidospora galbida</name>
    <dbReference type="NCBI Taxonomy" id="2575442"/>
    <lineage>
        <taxon>Bacteria</taxon>
        <taxon>Bacillati</taxon>
        <taxon>Actinomycetota</taxon>
        <taxon>Actinomycetes</taxon>
        <taxon>Streptosporangiales</taxon>
        <taxon>Streptosporangiaceae</taxon>
        <taxon>Herbidospora</taxon>
    </lineage>
</organism>
<evidence type="ECO:0000313" key="2">
    <source>
        <dbReference type="EMBL" id="TKK89598.1"/>
    </source>
</evidence>
<sequence>MLKRKKKQKKPSTTTTTTPASQTGNRVPSPGFSLAGIFGLSRTPARQQPSRQNPSNTTTTTTVSSTRTPWTRSTPTQRPQRSDITIHNRRSGEGSSSSSSEPEKVVIPDDVPESNESGESSADQGIPSGVLLAIEEMDEVLQLPGADEAVYLPVGSLGLTLKIDYGPLRRMEDGEEADFINARMAQIMGGPYPIGVPFMRKYGTSDPRMTVWVMRALCLLSDNAEELSAMGVDPKKAVERLIAMAKKQSRMSISAPSHGFEMQILQVGGFVESKLLADLLPPNQPTVLKLLSLYHPARTERGEILILPPLKTRQLDLQLKKLMHQVVVGEYKAWRETGKPLAHHSIGEIAKVAGFLQGWLKERFGTFPLAAVDSIYHNGWTYEKQIVSTLSKPGDDNELLGWLMNRGQLVGWGKNYGAPFTAASYDPSRPQDREALQKIYDDLLGDPQFRKALTAVSKLTACCAKGQGKIMVQPLYPSTKVVTRVQFHWRQARTLIHEFLHALTHQNLTEASRGIGEAQVLTEGLTDLLTAHFFAQLVEEVRSNGEIRQLILGGEPFEEPAAKHLEVGYGAAGEKAKIIKALVGMDNLMAAYFLGAVKFIGL</sequence>